<keyword evidence="4" id="KW-0597">Phosphoprotein</keyword>
<keyword evidence="11 16" id="KW-1133">Transmembrane helix</keyword>
<feature type="transmembrane region" description="Helical" evidence="16">
    <location>
        <begin position="542"/>
        <end position="564"/>
    </location>
</feature>
<dbReference type="InterPro" id="IPR059000">
    <property type="entry name" value="ATPase_P-type_domA"/>
</dbReference>
<dbReference type="InterPro" id="IPR008250">
    <property type="entry name" value="ATPase_P-typ_transduc_dom_A_sf"/>
</dbReference>
<dbReference type="GO" id="GO:0016887">
    <property type="term" value="F:ATP hydrolysis activity"/>
    <property type="evidence" value="ECO:0007669"/>
    <property type="project" value="InterPro"/>
</dbReference>
<dbReference type="Pfam" id="PF00702">
    <property type="entry name" value="Hydrolase"/>
    <property type="match status" value="1"/>
</dbReference>
<feature type="transmembrane region" description="Helical" evidence="16">
    <location>
        <begin position="570"/>
        <end position="587"/>
    </location>
</feature>
<feature type="domain" description="P-type ATPase A" evidence="17">
    <location>
        <begin position="94"/>
        <end position="176"/>
    </location>
</feature>
<evidence type="ECO:0000256" key="13">
    <source>
        <dbReference type="ARBA" id="ARBA00031813"/>
    </source>
</evidence>
<evidence type="ECO:0000256" key="4">
    <source>
        <dbReference type="ARBA" id="ARBA00022553"/>
    </source>
</evidence>
<keyword evidence="9" id="KW-0460">Magnesium</keyword>
<keyword evidence="12 16" id="KW-0472">Membrane</keyword>
<evidence type="ECO:0000313" key="19">
    <source>
        <dbReference type="Proteomes" id="UP000029120"/>
    </source>
</evidence>
<dbReference type="NCBIfam" id="TIGR01494">
    <property type="entry name" value="ATPase_P-type"/>
    <property type="match status" value="1"/>
</dbReference>
<dbReference type="Gene3D" id="1.20.1110.10">
    <property type="entry name" value="Calcium-transporting ATPase, transmembrane domain"/>
    <property type="match status" value="2"/>
</dbReference>
<evidence type="ECO:0000256" key="6">
    <source>
        <dbReference type="ARBA" id="ARBA00022723"/>
    </source>
</evidence>
<evidence type="ECO:0000256" key="2">
    <source>
        <dbReference type="ARBA" id="ARBA00004141"/>
    </source>
</evidence>
<keyword evidence="5 16" id="KW-0812">Transmembrane</keyword>
<keyword evidence="8" id="KW-0067">ATP-binding</keyword>
<evidence type="ECO:0000256" key="8">
    <source>
        <dbReference type="ARBA" id="ARBA00022840"/>
    </source>
</evidence>
<evidence type="ECO:0000256" key="7">
    <source>
        <dbReference type="ARBA" id="ARBA00022741"/>
    </source>
</evidence>
<evidence type="ECO:0000256" key="16">
    <source>
        <dbReference type="SAM" id="Phobius"/>
    </source>
</evidence>
<feature type="region of interest" description="Disordered" evidence="15">
    <location>
        <begin position="759"/>
        <end position="784"/>
    </location>
</feature>
<dbReference type="GO" id="GO:0016020">
    <property type="term" value="C:membrane"/>
    <property type="evidence" value="ECO:0007669"/>
    <property type="project" value="UniProtKB-SubCell"/>
</dbReference>
<keyword evidence="7" id="KW-0547">Nucleotide-binding</keyword>
<keyword evidence="6" id="KW-0479">Metal-binding</keyword>
<dbReference type="eggNOG" id="KOG0205">
    <property type="taxonomic scope" value="Eukaryota"/>
</dbReference>
<evidence type="ECO:0000256" key="12">
    <source>
        <dbReference type="ARBA" id="ARBA00023136"/>
    </source>
</evidence>
<dbReference type="FunFam" id="3.40.50.1000:FF:000211">
    <property type="entry name" value="Plasma membrane ATPase"/>
    <property type="match status" value="1"/>
</dbReference>
<evidence type="ECO:0000256" key="3">
    <source>
        <dbReference type="ARBA" id="ARBA00008804"/>
    </source>
</evidence>
<dbReference type="PRINTS" id="PR00120">
    <property type="entry name" value="HATPASE"/>
</dbReference>
<dbReference type="SUPFAM" id="SSF81653">
    <property type="entry name" value="Calcium ATPase, transduction domain A"/>
    <property type="match status" value="1"/>
</dbReference>
<feature type="transmembrane region" description="Helical" evidence="16">
    <location>
        <begin position="27"/>
        <end position="50"/>
    </location>
</feature>
<evidence type="ECO:0000256" key="1">
    <source>
        <dbReference type="ARBA" id="ARBA00003417"/>
    </source>
</evidence>
<gene>
    <name evidence="18" type="ordered locus">AALP_Aa6g337500</name>
</gene>
<dbReference type="FunFam" id="2.70.150.10:FF:000042">
    <property type="entry name" value="Plasma membrane ATPase"/>
    <property type="match status" value="1"/>
</dbReference>
<evidence type="ECO:0000256" key="9">
    <source>
        <dbReference type="ARBA" id="ARBA00022842"/>
    </source>
</evidence>
<dbReference type="Gene3D" id="2.70.150.10">
    <property type="entry name" value="Calcium-transporting ATPase, cytoplasmic transduction domain A"/>
    <property type="match status" value="1"/>
</dbReference>
<evidence type="ECO:0000313" key="18">
    <source>
        <dbReference type="EMBL" id="KFK33152.1"/>
    </source>
</evidence>
<dbReference type="Gramene" id="KFK33152">
    <property type="protein sequence ID" value="KFK33152"/>
    <property type="gene ID" value="AALP_AA6G337500"/>
</dbReference>
<evidence type="ECO:0000256" key="11">
    <source>
        <dbReference type="ARBA" id="ARBA00022989"/>
    </source>
</evidence>
<dbReference type="Proteomes" id="UP000029120">
    <property type="component" value="Chromosome 6"/>
</dbReference>
<dbReference type="InterPro" id="IPR023214">
    <property type="entry name" value="HAD_sf"/>
</dbReference>
<dbReference type="SUPFAM" id="SSF56784">
    <property type="entry name" value="HAD-like"/>
    <property type="match status" value="1"/>
</dbReference>
<comment type="subcellular location">
    <subcellularLocation>
        <location evidence="2">Membrane</location>
        <topology evidence="2">Multi-pass membrane protein</topology>
    </subcellularLocation>
</comment>
<dbReference type="GO" id="GO:0005524">
    <property type="term" value="F:ATP binding"/>
    <property type="evidence" value="ECO:0007669"/>
    <property type="project" value="UniProtKB-KW"/>
</dbReference>
<accession>A0A087GTF0</accession>
<feature type="transmembrane region" description="Helical" evidence="16">
    <location>
        <begin position="630"/>
        <end position="650"/>
    </location>
</feature>
<evidence type="ECO:0000259" key="17">
    <source>
        <dbReference type="Pfam" id="PF00122"/>
    </source>
</evidence>
<name>A0A087GTF0_ARAAL</name>
<dbReference type="InterPro" id="IPR023299">
    <property type="entry name" value="ATPase_P-typ_cyto_dom_N"/>
</dbReference>
<dbReference type="GO" id="GO:0046872">
    <property type="term" value="F:metal ion binding"/>
    <property type="evidence" value="ECO:0007669"/>
    <property type="project" value="UniProtKB-KW"/>
</dbReference>
<comment type="function">
    <text evidence="1">The plasma membrane ATPase of plants and fungi is a hydrogen ion pump. The proton gradient it generates drives the active transport of nutrients by H(+)-symport. The resulting external acidification and/or internal alkinization may mediate growth responses.</text>
</comment>
<dbReference type="AlphaFoldDB" id="A0A087GTF0"/>
<protein>
    <recommendedName>
        <fullName evidence="14">Plasma membrane ATPase</fullName>
    </recommendedName>
    <alternativeName>
        <fullName evidence="13">Proton pump</fullName>
    </alternativeName>
</protein>
<dbReference type="OrthoDB" id="116380at2759"/>
<dbReference type="PANTHER" id="PTHR42861">
    <property type="entry name" value="CALCIUM-TRANSPORTING ATPASE"/>
    <property type="match status" value="1"/>
</dbReference>
<sequence>MEEPVDLEMDHMDKFPNHEKVSKIFKFFVFMCTLCSLAMVATAIMALVLANGGGKPTDWQDFVGIIVLLLINSTIGFMEQKKAGIAKDALMAHLAPKTMVRRDGEWFKEDASILVPGDVIRIKAGDKIPADCRLLQGDPLKIDQSALTGESLPITKISGDKLNYGSTCKQGEIDAVKRHWSPLQNSGYGEIPVAMPTLFFVIMASGCHQLSQQGVITNTFTALEEMAGMDILLIDRTGTLTLNKLSVDRNLIEVYAESVDRDVVVLMAARASRVEDQDAIDAAINGMLKDPKEARAGIQEIHFLPFNRKDRRTALTYIDNEGKMHRVSKGAPEQILNLVHNKSEIEHRVHCVIDKYAEQGLRSIAVAYQEVPEGTKESPGDPWQFIGIIPLLDSPRHDSAETIRRALDLGVNVKMITGDHLAIGKETGHRLGLGKNMYPSAVLGNYKYFDLFEDADGFTSVFPEHRCEILDHLQIRKHICGMTGDGVDDVPALKKADIGIAVADATDAARKASDIFLTKPGLSGIISVILTSRAIYQRMKNCTTYAVSITVRIVLAFFLITIIWEFDFPPFMVLIIAIFNYGTIMTISKDRVKPSPQPDRWNMAEIFRTGIIRTFKVTSLQKKDVKDLRMLASALYLQVSISSQALIFVTRTRGWSYAARPGTFLMTAFVVAQLITTLIAVYANWGFASMQGIGWRWAGVIWLYNLIFYIPLDPLKLFIQYIGRERSFKRDAHQLRWAHALRTLHGRDLLETRVTEHNNDGIQQHEGEDGVATEHEEAPLLPDL</sequence>
<dbReference type="InterPro" id="IPR001757">
    <property type="entry name" value="P_typ_ATPase"/>
</dbReference>
<dbReference type="EMBL" id="CM002874">
    <property type="protein sequence ID" value="KFK33152.1"/>
    <property type="molecule type" value="Genomic_DNA"/>
</dbReference>
<proteinExistence type="inferred from homology"/>
<feature type="transmembrane region" description="Helical" evidence="16">
    <location>
        <begin position="695"/>
        <end position="712"/>
    </location>
</feature>
<keyword evidence="10" id="KW-1278">Translocase</keyword>
<feature type="compositionally biased region" description="Basic and acidic residues" evidence="15">
    <location>
        <begin position="759"/>
        <end position="778"/>
    </location>
</feature>
<comment type="similarity">
    <text evidence="3">Belongs to the cation transport ATPase (P-type) (TC 3.A.3) family. Type IIIA subfamily.</text>
</comment>
<evidence type="ECO:0000256" key="10">
    <source>
        <dbReference type="ARBA" id="ARBA00022967"/>
    </source>
</evidence>
<keyword evidence="19" id="KW-1185">Reference proteome</keyword>
<dbReference type="Gene3D" id="3.40.1110.10">
    <property type="entry name" value="Calcium-transporting ATPase, cytoplasmic domain N"/>
    <property type="match status" value="1"/>
</dbReference>
<dbReference type="SUPFAM" id="SSF81665">
    <property type="entry name" value="Calcium ATPase, transmembrane domain M"/>
    <property type="match status" value="1"/>
</dbReference>
<dbReference type="InterPro" id="IPR023298">
    <property type="entry name" value="ATPase_P-typ_TM_dom_sf"/>
</dbReference>
<evidence type="ECO:0000256" key="15">
    <source>
        <dbReference type="SAM" id="MobiDB-lite"/>
    </source>
</evidence>
<feature type="transmembrane region" description="Helical" evidence="16">
    <location>
        <begin position="62"/>
        <end position="78"/>
    </location>
</feature>
<organism evidence="18 19">
    <name type="scientific">Arabis alpina</name>
    <name type="common">Alpine rock-cress</name>
    <dbReference type="NCBI Taxonomy" id="50452"/>
    <lineage>
        <taxon>Eukaryota</taxon>
        <taxon>Viridiplantae</taxon>
        <taxon>Streptophyta</taxon>
        <taxon>Embryophyta</taxon>
        <taxon>Tracheophyta</taxon>
        <taxon>Spermatophyta</taxon>
        <taxon>Magnoliopsida</taxon>
        <taxon>eudicotyledons</taxon>
        <taxon>Gunneridae</taxon>
        <taxon>Pentapetalae</taxon>
        <taxon>rosids</taxon>
        <taxon>malvids</taxon>
        <taxon>Brassicales</taxon>
        <taxon>Brassicaceae</taxon>
        <taxon>Arabideae</taxon>
        <taxon>Arabis</taxon>
    </lineage>
</organism>
<dbReference type="PRINTS" id="PR00119">
    <property type="entry name" value="CATATPASE"/>
</dbReference>
<dbReference type="Pfam" id="PF00122">
    <property type="entry name" value="E1-E2_ATPase"/>
    <property type="match status" value="1"/>
</dbReference>
<evidence type="ECO:0000256" key="5">
    <source>
        <dbReference type="ARBA" id="ARBA00022692"/>
    </source>
</evidence>
<dbReference type="InterPro" id="IPR036412">
    <property type="entry name" value="HAD-like_sf"/>
</dbReference>
<reference evidence="19" key="1">
    <citation type="journal article" date="2015" name="Nat. Plants">
        <title>Genome expansion of Arabis alpina linked with retrotransposition and reduced symmetric DNA methylation.</title>
        <authorList>
            <person name="Willing E.M."/>
            <person name="Rawat V."/>
            <person name="Mandakova T."/>
            <person name="Maumus F."/>
            <person name="James G.V."/>
            <person name="Nordstroem K.J."/>
            <person name="Becker C."/>
            <person name="Warthmann N."/>
            <person name="Chica C."/>
            <person name="Szarzynska B."/>
            <person name="Zytnicki M."/>
            <person name="Albani M.C."/>
            <person name="Kiefer C."/>
            <person name="Bergonzi S."/>
            <person name="Castaings L."/>
            <person name="Mateos J.L."/>
            <person name="Berns M.C."/>
            <person name="Bujdoso N."/>
            <person name="Piofczyk T."/>
            <person name="de Lorenzo L."/>
            <person name="Barrero-Sicilia C."/>
            <person name="Mateos I."/>
            <person name="Piednoel M."/>
            <person name="Hagmann J."/>
            <person name="Chen-Min-Tao R."/>
            <person name="Iglesias-Fernandez R."/>
            <person name="Schuster S.C."/>
            <person name="Alonso-Blanco C."/>
            <person name="Roudier F."/>
            <person name="Carbonero P."/>
            <person name="Paz-Ares J."/>
            <person name="Davis S.J."/>
            <person name="Pecinka A."/>
            <person name="Quesneville H."/>
            <person name="Colot V."/>
            <person name="Lysak M.A."/>
            <person name="Weigel D."/>
            <person name="Coupland G."/>
            <person name="Schneeberger K."/>
        </authorList>
    </citation>
    <scope>NUCLEOTIDE SEQUENCE [LARGE SCALE GENOMIC DNA]</scope>
    <source>
        <strain evidence="19">cv. Pajares</strain>
    </source>
</reference>
<dbReference type="FunFam" id="3.40.1110.10:FF:000004">
    <property type="entry name" value="Plasma membrane ATPase"/>
    <property type="match status" value="1"/>
</dbReference>
<evidence type="ECO:0000256" key="14">
    <source>
        <dbReference type="ARBA" id="ARBA00071631"/>
    </source>
</evidence>
<dbReference type="Gene3D" id="3.40.50.1000">
    <property type="entry name" value="HAD superfamily/HAD-like"/>
    <property type="match status" value="1"/>
</dbReference>
<feature type="transmembrane region" description="Helical" evidence="16">
    <location>
        <begin position="662"/>
        <end position="683"/>
    </location>
</feature>